<evidence type="ECO:0000256" key="1">
    <source>
        <dbReference type="SAM" id="MobiDB-lite"/>
    </source>
</evidence>
<name>A0A918NM42_9ACTN</name>
<sequence>MSVAGFDGFLGHVPGGTVRGTTPHGAAFSDRPGPSSGQSAGSSGPHSLCVDAPGPMRSVSGPPPVKVPGYAKRPPKPGKGGLHAVA</sequence>
<feature type="compositionally biased region" description="Low complexity" evidence="1">
    <location>
        <begin position="32"/>
        <end position="47"/>
    </location>
</feature>
<dbReference type="AlphaFoldDB" id="A0A918NM42"/>
<accession>A0A918NM42</accession>
<dbReference type="EMBL" id="BMVU01000017">
    <property type="protein sequence ID" value="GGX80272.1"/>
    <property type="molecule type" value="Genomic_DNA"/>
</dbReference>
<evidence type="ECO:0000313" key="2">
    <source>
        <dbReference type="EMBL" id="GGX80272.1"/>
    </source>
</evidence>
<evidence type="ECO:0000313" key="3">
    <source>
        <dbReference type="Proteomes" id="UP000619244"/>
    </source>
</evidence>
<reference evidence="2" key="1">
    <citation type="journal article" date="2014" name="Int. J. Syst. Evol. Microbiol.">
        <title>Complete genome sequence of Corynebacterium casei LMG S-19264T (=DSM 44701T), isolated from a smear-ripened cheese.</title>
        <authorList>
            <consortium name="US DOE Joint Genome Institute (JGI-PGF)"/>
            <person name="Walter F."/>
            <person name="Albersmeier A."/>
            <person name="Kalinowski J."/>
            <person name="Ruckert C."/>
        </authorList>
    </citation>
    <scope>NUCLEOTIDE SEQUENCE</scope>
    <source>
        <strain evidence="2">JCM 4790</strain>
    </source>
</reference>
<proteinExistence type="predicted"/>
<feature type="region of interest" description="Disordered" evidence="1">
    <location>
        <begin position="1"/>
        <end position="86"/>
    </location>
</feature>
<reference evidence="2" key="2">
    <citation type="submission" date="2020-09" db="EMBL/GenBank/DDBJ databases">
        <authorList>
            <person name="Sun Q."/>
            <person name="Ohkuma M."/>
        </authorList>
    </citation>
    <scope>NUCLEOTIDE SEQUENCE</scope>
    <source>
        <strain evidence="2">JCM 4790</strain>
    </source>
</reference>
<organism evidence="2 3">
    <name type="scientific">Streptomyces minutiscleroticus</name>
    <dbReference type="NCBI Taxonomy" id="68238"/>
    <lineage>
        <taxon>Bacteria</taxon>
        <taxon>Bacillati</taxon>
        <taxon>Actinomycetota</taxon>
        <taxon>Actinomycetes</taxon>
        <taxon>Kitasatosporales</taxon>
        <taxon>Streptomycetaceae</taxon>
        <taxon>Streptomyces</taxon>
    </lineage>
</organism>
<dbReference type="Proteomes" id="UP000619244">
    <property type="component" value="Unassembled WGS sequence"/>
</dbReference>
<keyword evidence="3" id="KW-1185">Reference proteome</keyword>
<gene>
    <name evidence="2" type="ORF">GCM10010358_38280</name>
</gene>
<comment type="caution">
    <text evidence="2">The sequence shown here is derived from an EMBL/GenBank/DDBJ whole genome shotgun (WGS) entry which is preliminary data.</text>
</comment>
<protein>
    <submittedName>
        <fullName evidence="2">Uncharacterized protein</fullName>
    </submittedName>
</protein>